<dbReference type="InterPro" id="IPR040090">
    <property type="entry name" value="TXNDC16"/>
</dbReference>
<reference evidence="1" key="1">
    <citation type="submission" date="2022-01" db="EMBL/GenBank/DDBJ databases">
        <title>Genome Sequence Resource for Two Populations of Ditylenchus destructor, the Migratory Endoparasitic Phytonematode.</title>
        <authorList>
            <person name="Zhang H."/>
            <person name="Lin R."/>
            <person name="Xie B."/>
        </authorList>
    </citation>
    <scope>NUCLEOTIDE SEQUENCE</scope>
    <source>
        <strain evidence="1">BazhouSP</strain>
    </source>
</reference>
<gene>
    <name evidence="1" type="ORF">DdX_18746</name>
</gene>
<dbReference type="AlphaFoldDB" id="A0AAD4QUM4"/>
<comment type="caution">
    <text evidence="1">The sequence shown here is derived from an EMBL/GenBank/DDBJ whole genome shotgun (WGS) entry which is preliminary data.</text>
</comment>
<evidence type="ECO:0000313" key="2">
    <source>
        <dbReference type="Proteomes" id="UP001201812"/>
    </source>
</evidence>
<keyword evidence="2" id="KW-1185">Reference proteome</keyword>
<dbReference type="EMBL" id="JAKKPZ010000293">
    <property type="protein sequence ID" value="KAI1697016.1"/>
    <property type="molecule type" value="Genomic_DNA"/>
</dbReference>
<organism evidence="1 2">
    <name type="scientific">Ditylenchus destructor</name>
    <dbReference type="NCBI Taxonomy" id="166010"/>
    <lineage>
        <taxon>Eukaryota</taxon>
        <taxon>Metazoa</taxon>
        <taxon>Ecdysozoa</taxon>
        <taxon>Nematoda</taxon>
        <taxon>Chromadorea</taxon>
        <taxon>Rhabditida</taxon>
        <taxon>Tylenchina</taxon>
        <taxon>Tylenchomorpha</taxon>
        <taxon>Sphaerularioidea</taxon>
        <taxon>Anguinidae</taxon>
        <taxon>Anguininae</taxon>
        <taxon>Ditylenchus</taxon>
    </lineage>
</organism>
<dbReference type="Pfam" id="PF13848">
    <property type="entry name" value="Thioredoxin_6"/>
    <property type="match status" value="1"/>
</dbReference>
<protein>
    <submittedName>
        <fullName evidence="1">Thioredoxin-like domain-containing protein</fullName>
    </submittedName>
</protein>
<sequence>MGGPYRFFSTNFISIQVFAGIVPDVPGVRPAVTIGTFSSEESEELRRFKKIAQMLNGRYHLVYIINTKSAPTVITIRPFESLEKTIEYVGNFDQRSILTHVTHSSMPSLFDIGNGFTSEIFYPAKQIVLLIFDSILHSELQKEFAIAAGNNAMNNKARDKLFAQIDIQNSVKLDKFMQNLEVKTEQVPILCVFESDSVSCTLKFDANENVEKLIPNSDRLKHKVDIGASSVHPLKYIQSEHINRIFGEQDVKLLPEPRLAKQSSVPMHGHQDPHNLEDMDEGAISGCPMMAHMSHTDRADRDEL</sequence>
<dbReference type="PANTHER" id="PTHR22699:SF1">
    <property type="entry name" value="THIOREDOXIN DOMAIN-CONTAINING PROTEIN 16"/>
    <property type="match status" value="1"/>
</dbReference>
<name>A0AAD4QUM4_9BILA</name>
<dbReference type="PANTHER" id="PTHR22699">
    <property type="entry name" value="THIOREDOXIN DOMAIN-CONTAINING PROTEIN 16"/>
    <property type="match status" value="1"/>
</dbReference>
<evidence type="ECO:0000313" key="1">
    <source>
        <dbReference type="EMBL" id="KAI1697016.1"/>
    </source>
</evidence>
<dbReference type="Proteomes" id="UP001201812">
    <property type="component" value="Unassembled WGS sequence"/>
</dbReference>
<proteinExistence type="predicted"/>
<accession>A0AAD4QUM4</accession>